<evidence type="ECO:0000313" key="2">
    <source>
        <dbReference type="Proteomes" id="UP000516422"/>
    </source>
</evidence>
<dbReference type="PANTHER" id="PTHR43845">
    <property type="entry name" value="BLR5969 PROTEIN"/>
    <property type="match status" value="1"/>
</dbReference>
<reference evidence="1 2" key="1">
    <citation type="submission" date="2020-04" db="EMBL/GenBank/DDBJ databases">
        <title>Characterization and engineering of Streptomyces griseofuscus DSM40191 as a potential heterologous host for expression of BGCs.</title>
        <authorList>
            <person name="Gren T."/>
            <person name="Whitford C.M."/>
            <person name="Mohite O.S."/>
            <person name="Joergensen T.S."/>
            <person name="Nielsen J.B."/>
            <person name="Lee S.Y."/>
            <person name="Weber T."/>
        </authorList>
    </citation>
    <scope>NUCLEOTIDE SEQUENCE [LARGE SCALE GENOMIC DNA]</scope>
    <source>
        <strain evidence="1 2">DSM 40191</strain>
    </source>
</reference>
<dbReference type="Proteomes" id="UP000516422">
    <property type="component" value="Chromosome"/>
</dbReference>
<dbReference type="SUPFAM" id="SSF56801">
    <property type="entry name" value="Acetyl-CoA synthetase-like"/>
    <property type="match status" value="1"/>
</dbReference>
<name>A0A7H1Q9C6_9ACTN</name>
<organism evidence="1 2">
    <name type="scientific">Streptomyces griseofuscus</name>
    <dbReference type="NCBI Taxonomy" id="146922"/>
    <lineage>
        <taxon>Bacteria</taxon>
        <taxon>Bacillati</taxon>
        <taxon>Actinomycetota</taxon>
        <taxon>Actinomycetes</taxon>
        <taxon>Kitasatosporales</taxon>
        <taxon>Streptomycetaceae</taxon>
        <taxon>Streptomyces</taxon>
    </lineage>
</organism>
<sequence length="486" mass="53313">MLLLRDREQNTAVGKLVEEHTRLVRETHAGTADLTAVHAGKLARALGHAAGSALYRHTADASVRADWPTAELRGPRAVLRELFPRLPLLGKAELSAHGEEAFTRPLAEFLHYYESSGTTGNPVAAPKAVDDLVINTINIGELWAQFLQPRDVALILINAPFAPAAYQFEKVLEYVGVMSFRPWVDNITGDYGRVLRLIESLNANVFVGPPSRLLEMIQFAHRNGLPAPRFDRLLLMAEQTGPSFVRHLERLTGGTAYVCSYGSSETGTTAVTCRERNLHLQTQSYLLELHDDTGTRPVDGSADRGELVVTTLDLPARPLLRYRTGDRVEITGETCACGVRTPVLRTLGREQDVVALSGNGVRQNDLEAALWSTELPGHTVFNYMLVVRDRGVVLLVTTDGTPDEIWNAVVAERLAPLFPGLAVSVRPVETLPPLASLGQYLGWKLSRVLDLNDERNWARLPEPINAVVAESLRQLGTGSDTPEGTH</sequence>
<evidence type="ECO:0008006" key="3">
    <source>
        <dbReference type="Google" id="ProtNLM"/>
    </source>
</evidence>
<proteinExistence type="predicted"/>
<dbReference type="Gene3D" id="3.40.50.12780">
    <property type="entry name" value="N-terminal domain of ligase-like"/>
    <property type="match status" value="1"/>
</dbReference>
<dbReference type="GeneID" id="91466195"/>
<protein>
    <recommendedName>
        <fullName evidence="3">Phenylacetate--CoA ligase family protein</fullName>
    </recommendedName>
</protein>
<dbReference type="KEGG" id="sgf:HEP81_06671"/>
<evidence type="ECO:0000313" key="1">
    <source>
        <dbReference type="EMBL" id="QNT96906.1"/>
    </source>
</evidence>
<dbReference type="EMBL" id="CP051006">
    <property type="protein sequence ID" value="QNT96906.1"/>
    <property type="molecule type" value="Genomic_DNA"/>
</dbReference>
<dbReference type="InterPro" id="IPR042099">
    <property type="entry name" value="ANL_N_sf"/>
</dbReference>
<dbReference type="PANTHER" id="PTHR43845:SF1">
    <property type="entry name" value="BLR5969 PROTEIN"/>
    <property type="match status" value="1"/>
</dbReference>
<dbReference type="AlphaFoldDB" id="A0A7H1Q9C6"/>
<gene>
    <name evidence="1" type="ORF">HEP81_06671</name>
</gene>
<dbReference type="RefSeq" id="WP_106980020.1">
    <property type="nucleotide sequence ID" value="NZ_CP051006.1"/>
</dbReference>
<accession>A0A7H1Q9C6</accession>